<feature type="signal peptide" evidence="1">
    <location>
        <begin position="1"/>
        <end position="27"/>
    </location>
</feature>
<keyword evidence="3" id="KW-1185">Reference proteome</keyword>
<sequence>MTRRSVVGGIAAAGAAAALTTGTPAAAADPAAATLLPTDPLLHLLRRATFGPSPSSIAEIRRLGAKAWLDRQLNPASIPDPVADGVIARLPLSRLSIAEIRGRVSAGTLKRYSWDPMWQLGFGAVARAIWSERQLLEVMTDFWSNHLNVTCPQGDVWDSRIDYDTMIRQHALGRFSDLLKASARHPAMLTYLDNRFSTKAAPNENYGRELLELHTVGLAYTEADVKNAARLLTGLTVDNGTGKYRYDAALHAVGAVRVLAFQHANATAAGGEAAVMALLDYLAMHQVTARRIVTKLCVRFVADNPPASLITALVKVYLDNSSAIAPVLRALFTSPEFAASIGAKTRTPLEDLAATVRTLGYGPATSGTKFLESLYWMARDAGQAPLGWGPPNGYPDVAEAWGSPSGLLVRWNFHLSIAAGWWPETLVRPANLLTGMVGALPATYGALIQATAVRLLGIAPSARQTAVLAEFYGKTPASPLKANDPVAGWMYPYLMGMLLNSPSFAVK</sequence>
<dbReference type="Proteomes" id="UP001241758">
    <property type="component" value="Unassembled WGS sequence"/>
</dbReference>
<name>A0ABT6WDW4_9ACTN</name>
<dbReference type="RefSeq" id="WP_282757320.1">
    <property type="nucleotide sequence ID" value="NZ_JASCTH010000002.1"/>
</dbReference>
<accession>A0ABT6WDW4</accession>
<evidence type="ECO:0000313" key="2">
    <source>
        <dbReference type="EMBL" id="MDI6097912.1"/>
    </source>
</evidence>
<evidence type="ECO:0000313" key="3">
    <source>
        <dbReference type="Proteomes" id="UP001241758"/>
    </source>
</evidence>
<dbReference type="InterPro" id="IPR014917">
    <property type="entry name" value="DUF1800"/>
</dbReference>
<proteinExistence type="predicted"/>
<dbReference type="EMBL" id="JASCTH010000002">
    <property type="protein sequence ID" value="MDI6097912.1"/>
    <property type="molecule type" value="Genomic_DNA"/>
</dbReference>
<protein>
    <submittedName>
        <fullName evidence="2">DUF1800 domain-containing protein</fullName>
    </submittedName>
</protein>
<feature type="chain" id="PRO_5047413141" evidence="1">
    <location>
        <begin position="28"/>
        <end position="507"/>
    </location>
</feature>
<comment type="caution">
    <text evidence="2">The sequence shown here is derived from an EMBL/GenBank/DDBJ whole genome shotgun (WGS) entry which is preliminary data.</text>
</comment>
<dbReference type="PROSITE" id="PS51318">
    <property type="entry name" value="TAT"/>
    <property type="match status" value="1"/>
</dbReference>
<gene>
    <name evidence="2" type="ORF">QLQ12_04765</name>
</gene>
<evidence type="ECO:0000256" key="1">
    <source>
        <dbReference type="SAM" id="SignalP"/>
    </source>
</evidence>
<dbReference type="Pfam" id="PF08811">
    <property type="entry name" value="DUF1800"/>
    <property type="match status" value="1"/>
</dbReference>
<reference evidence="2 3" key="1">
    <citation type="submission" date="2023-05" db="EMBL/GenBank/DDBJ databases">
        <title>Actinoplanes sp. NEAU-A12 genome sequencing.</title>
        <authorList>
            <person name="Wang Z.-S."/>
        </authorList>
    </citation>
    <scope>NUCLEOTIDE SEQUENCE [LARGE SCALE GENOMIC DNA]</scope>
    <source>
        <strain evidence="2 3">NEAU-A12</strain>
    </source>
</reference>
<dbReference type="InterPro" id="IPR006311">
    <property type="entry name" value="TAT_signal"/>
</dbReference>
<keyword evidence="1" id="KW-0732">Signal</keyword>
<organism evidence="2 3">
    <name type="scientific">Actinoplanes sandaracinus</name>
    <dbReference type="NCBI Taxonomy" id="3045177"/>
    <lineage>
        <taxon>Bacteria</taxon>
        <taxon>Bacillati</taxon>
        <taxon>Actinomycetota</taxon>
        <taxon>Actinomycetes</taxon>
        <taxon>Micromonosporales</taxon>
        <taxon>Micromonosporaceae</taxon>
        <taxon>Actinoplanes</taxon>
    </lineage>
</organism>